<dbReference type="InterPro" id="IPR046849">
    <property type="entry name" value="E2_motif"/>
</dbReference>
<accession>A0AAN8T4S2</accession>
<keyword evidence="2" id="KW-0677">Repeat</keyword>
<sequence>MMLPANARRIVNISWNFSQEPYYNYISILDSCTETKQLAIGKSIHQHIIKHNHCNDNRSNLLDKLTRFYVSCSRVDLARQVFDLIPNSDRNNKVILWNQMIRAYAWNGPFEKAIDLYYEMVECGVRPTNYTYPFVIKACSALQDVENGEKIHEHVKREELDGDVYVCTALVDFYAKCGLLVEARRVFDGMLQRDIVAWNAMISGCSVNGLYLEMKGLVLEMQENGLTLNSSTVVAILPAIAEANKLREGKAVHGYSMRRGFVNDVVVDTGILDVYAKCGWLNYAKRIFRVISLKNEITRSAMIGAYITCDSIQEGLELFEHMRMEDTESPSPVMLATVIRACAKLNDMRRGRKMHGYTVKLGSNLDLMVSNTLLSMYAKCGRIDDALTFFEEMDLKDSVSFTAIIAGCVQNGHAEEALQIFRMMQSSGVEQESATVMGILPACSHLAALQLGVCTHGYSIVHGFTEDVSVCNALIDMYSKCGKIDIARIVFDKMNKRDVVSWNAMIAGYGVHGRGKEAISLFYDMQSVGQMPDDITFIGLLFACSHSGLVAEGKYWFFRMCEEFKISPRMDHYLCMVDLLGRAGLLDEAYGFVQNMSFIPDVRIWSALLAACRIHKHIVLAEEVSNKIQYLGPESPGNFVLLSNLYTTAGRWNDAAHVRVKQKDSGFKKSPGCSWIEINGVVHAFVGGDQSHPQSAKINEKLKELSTEMKKLGYSAESSFVYQDVEEEEKEQILLYHSEKLAVAFALLNLDPSKSILVTKNLRVCVDCHSTLKYISLITKREITVRDASRFHHFRDGICSCGDFCKMIRQEDLTDAAYWSFLELTPLLPHASVIKVFDIMNNQFW</sequence>
<comment type="caution">
    <text evidence="5">The sequence shown here is derived from an EMBL/GenBank/DDBJ whole genome shotgun (WGS) entry which is preliminary data.</text>
</comment>
<evidence type="ECO:0000313" key="6">
    <source>
        <dbReference type="Proteomes" id="UP001371456"/>
    </source>
</evidence>
<dbReference type="Proteomes" id="UP001371456">
    <property type="component" value="Unassembled WGS sequence"/>
</dbReference>
<evidence type="ECO:0000259" key="4">
    <source>
        <dbReference type="Pfam" id="PF14432"/>
    </source>
</evidence>
<proteinExistence type="inferred from homology"/>
<dbReference type="Pfam" id="PF13041">
    <property type="entry name" value="PPR_2"/>
    <property type="match status" value="2"/>
</dbReference>
<feature type="repeat" description="PPR" evidence="3">
    <location>
        <begin position="498"/>
        <end position="532"/>
    </location>
</feature>
<feature type="repeat" description="PPR" evidence="3">
    <location>
        <begin position="467"/>
        <end position="497"/>
    </location>
</feature>
<dbReference type="EMBL" id="JBANQN010000010">
    <property type="protein sequence ID" value="KAK6777171.1"/>
    <property type="molecule type" value="Genomic_DNA"/>
</dbReference>
<dbReference type="PANTHER" id="PTHR47926">
    <property type="entry name" value="PENTATRICOPEPTIDE REPEAT-CONTAINING PROTEIN"/>
    <property type="match status" value="1"/>
</dbReference>
<evidence type="ECO:0000256" key="1">
    <source>
        <dbReference type="ARBA" id="ARBA00006643"/>
    </source>
</evidence>
<dbReference type="FunFam" id="1.25.40.10:FF:000344">
    <property type="entry name" value="Pentatricopeptide repeat-containing protein"/>
    <property type="match status" value="2"/>
</dbReference>
<dbReference type="FunFam" id="1.25.40.10:FF:000690">
    <property type="entry name" value="Pentatricopeptide repeat-containing protein"/>
    <property type="match status" value="1"/>
</dbReference>
<feature type="repeat" description="PPR" evidence="3">
    <location>
        <begin position="163"/>
        <end position="193"/>
    </location>
</feature>
<comment type="similarity">
    <text evidence="1">Belongs to the PPR family. PCMP-H subfamily.</text>
</comment>
<dbReference type="Gene3D" id="1.25.40.10">
    <property type="entry name" value="Tetratricopeptide repeat domain"/>
    <property type="match status" value="5"/>
</dbReference>
<name>A0AAN8T4S2_SOLBU</name>
<dbReference type="Pfam" id="PF20431">
    <property type="entry name" value="E_motif"/>
    <property type="match status" value="1"/>
</dbReference>
<evidence type="ECO:0000256" key="3">
    <source>
        <dbReference type="PROSITE-ProRule" id="PRU00708"/>
    </source>
</evidence>
<evidence type="ECO:0000256" key="2">
    <source>
        <dbReference type="ARBA" id="ARBA00022737"/>
    </source>
</evidence>
<dbReference type="GO" id="GO:0003729">
    <property type="term" value="F:mRNA binding"/>
    <property type="evidence" value="ECO:0007669"/>
    <property type="project" value="UniProtKB-ARBA"/>
</dbReference>
<dbReference type="InterPro" id="IPR046960">
    <property type="entry name" value="PPR_At4g14850-like_plant"/>
</dbReference>
<organism evidence="5 6">
    <name type="scientific">Solanum bulbocastanum</name>
    <name type="common">Wild potato</name>
    <dbReference type="NCBI Taxonomy" id="147425"/>
    <lineage>
        <taxon>Eukaryota</taxon>
        <taxon>Viridiplantae</taxon>
        <taxon>Streptophyta</taxon>
        <taxon>Embryophyta</taxon>
        <taxon>Tracheophyta</taxon>
        <taxon>Spermatophyta</taxon>
        <taxon>Magnoliopsida</taxon>
        <taxon>eudicotyledons</taxon>
        <taxon>Gunneridae</taxon>
        <taxon>Pentapetalae</taxon>
        <taxon>asterids</taxon>
        <taxon>lamiids</taxon>
        <taxon>Solanales</taxon>
        <taxon>Solanaceae</taxon>
        <taxon>Solanoideae</taxon>
        <taxon>Solaneae</taxon>
        <taxon>Solanum</taxon>
    </lineage>
</organism>
<keyword evidence="6" id="KW-1185">Reference proteome</keyword>
<dbReference type="InterPro" id="IPR011990">
    <property type="entry name" value="TPR-like_helical_dom_sf"/>
</dbReference>
<protein>
    <recommendedName>
        <fullName evidence="4">DYW domain-containing protein</fullName>
    </recommendedName>
</protein>
<dbReference type="SUPFAM" id="SSF48452">
    <property type="entry name" value="TPR-like"/>
    <property type="match status" value="1"/>
</dbReference>
<feature type="repeat" description="PPR" evidence="3">
    <location>
        <begin position="93"/>
        <end position="127"/>
    </location>
</feature>
<dbReference type="NCBIfam" id="TIGR00756">
    <property type="entry name" value="PPR"/>
    <property type="match status" value="6"/>
</dbReference>
<dbReference type="InterPro" id="IPR046848">
    <property type="entry name" value="E_motif"/>
</dbReference>
<dbReference type="InterPro" id="IPR002885">
    <property type="entry name" value="PPR_rpt"/>
</dbReference>
<dbReference type="AlphaFoldDB" id="A0AAN8T4S2"/>
<evidence type="ECO:0000313" key="5">
    <source>
        <dbReference type="EMBL" id="KAK6777171.1"/>
    </source>
</evidence>
<dbReference type="Pfam" id="PF01535">
    <property type="entry name" value="PPR"/>
    <property type="match status" value="6"/>
</dbReference>
<dbReference type="PROSITE" id="PS51375">
    <property type="entry name" value="PPR"/>
    <property type="match status" value="7"/>
</dbReference>
<feature type="repeat" description="PPR" evidence="3">
    <location>
        <begin position="366"/>
        <end position="396"/>
    </location>
</feature>
<feature type="repeat" description="PPR" evidence="3">
    <location>
        <begin position="194"/>
        <end position="228"/>
    </location>
</feature>
<reference evidence="5 6" key="1">
    <citation type="submission" date="2024-02" db="EMBL/GenBank/DDBJ databases">
        <title>de novo genome assembly of Solanum bulbocastanum strain 11H21.</title>
        <authorList>
            <person name="Hosaka A.J."/>
        </authorList>
    </citation>
    <scope>NUCLEOTIDE SEQUENCE [LARGE SCALE GENOMIC DNA]</scope>
    <source>
        <tissue evidence="5">Young leaves</tissue>
    </source>
</reference>
<feature type="domain" description="DYW" evidence="4">
    <location>
        <begin position="713"/>
        <end position="804"/>
    </location>
</feature>
<gene>
    <name evidence="5" type="ORF">RDI58_023888</name>
</gene>
<dbReference type="PANTHER" id="PTHR47926:SF536">
    <property type="entry name" value="DYW DOMAIN-CONTAINING PROTEIN"/>
    <property type="match status" value="1"/>
</dbReference>
<dbReference type="GO" id="GO:0008270">
    <property type="term" value="F:zinc ion binding"/>
    <property type="evidence" value="ECO:0007669"/>
    <property type="project" value="InterPro"/>
</dbReference>
<dbReference type="GO" id="GO:0009451">
    <property type="term" value="P:RNA modification"/>
    <property type="evidence" value="ECO:0007669"/>
    <property type="project" value="InterPro"/>
</dbReference>
<dbReference type="Pfam" id="PF14432">
    <property type="entry name" value="DYW_deaminase"/>
    <property type="match status" value="1"/>
</dbReference>
<dbReference type="Pfam" id="PF20430">
    <property type="entry name" value="Eplus_motif"/>
    <property type="match status" value="1"/>
</dbReference>
<dbReference type="InterPro" id="IPR032867">
    <property type="entry name" value="DYW_dom"/>
</dbReference>
<feature type="repeat" description="PPR" evidence="3">
    <location>
        <begin position="397"/>
        <end position="431"/>
    </location>
</feature>